<name>A0ABD3XVZ9_SINWO</name>
<dbReference type="AlphaFoldDB" id="A0ABD3XVZ9"/>
<comment type="caution">
    <text evidence="2">The sequence shown here is derived from an EMBL/GenBank/DDBJ whole genome shotgun (WGS) entry which is preliminary data.</text>
</comment>
<sequence length="121" mass="13825">KTKPTPRPRTRNQKIPVVVPSTQDDSDDDTESTEESEVSFVLNLDSESTFTEDKDIDTRELTVEDVSMPTGDAQIHDVETVEVQQGSASTEQAEDISSDEEISFLRMKKYFSMLNRHHRYQ</sequence>
<feature type="compositionally biased region" description="Basic residues" evidence="1">
    <location>
        <begin position="1"/>
        <end position="12"/>
    </location>
</feature>
<keyword evidence="3" id="KW-1185">Reference proteome</keyword>
<proteinExistence type="predicted"/>
<evidence type="ECO:0000256" key="1">
    <source>
        <dbReference type="SAM" id="MobiDB-lite"/>
    </source>
</evidence>
<dbReference type="Proteomes" id="UP001634394">
    <property type="component" value="Unassembled WGS sequence"/>
</dbReference>
<feature type="region of interest" description="Disordered" evidence="1">
    <location>
        <begin position="1"/>
        <end position="51"/>
    </location>
</feature>
<feature type="non-terminal residue" evidence="2">
    <location>
        <position position="1"/>
    </location>
</feature>
<organism evidence="2 3">
    <name type="scientific">Sinanodonta woodiana</name>
    <name type="common">Chinese pond mussel</name>
    <name type="synonym">Anodonta woodiana</name>
    <dbReference type="NCBI Taxonomy" id="1069815"/>
    <lineage>
        <taxon>Eukaryota</taxon>
        <taxon>Metazoa</taxon>
        <taxon>Spiralia</taxon>
        <taxon>Lophotrochozoa</taxon>
        <taxon>Mollusca</taxon>
        <taxon>Bivalvia</taxon>
        <taxon>Autobranchia</taxon>
        <taxon>Heteroconchia</taxon>
        <taxon>Palaeoheterodonta</taxon>
        <taxon>Unionida</taxon>
        <taxon>Unionoidea</taxon>
        <taxon>Unionidae</taxon>
        <taxon>Unioninae</taxon>
        <taxon>Sinanodonta</taxon>
    </lineage>
</organism>
<accession>A0ABD3XVZ9</accession>
<evidence type="ECO:0000313" key="2">
    <source>
        <dbReference type="EMBL" id="KAL3889210.1"/>
    </source>
</evidence>
<evidence type="ECO:0000313" key="3">
    <source>
        <dbReference type="Proteomes" id="UP001634394"/>
    </source>
</evidence>
<feature type="compositionally biased region" description="Acidic residues" evidence="1">
    <location>
        <begin position="24"/>
        <end position="37"/>
    </location>
</feature>
<protein>
    <submittedName>
        <fullName evidence="2">Uncharacterized protein</fullName>
    </submittedName>
</protein>
<gene>
    <name evidence="2" type="ORF">ACJMK2_001557</name>
</gene>
<dbReference type="EMBL" id="JBJQND010000001">
    <property type="protein sequence ID" value="KAL3889210.1"/>
    <property type="molecule type" value="Genomic_DNA"/>
</dbReference>
<reference evidence="2 3" key="1">
    <citation type="submission" date="2024-11" db="EMBL/GenBank/DDBJ databases">
        <title>Chromosome-level genome assembly of the freshwater bivalve Anodonta woodiana.</title>
        <authorList>
            <person name="Chen X."/>
        </authorList>
    </citation>
    <scope>NUCLEOTIDE SEQUENCE [LARGE SCALE GENOMIC DNA]</scope>
    <source>
        <strain evidence="2">MN2024</strain>
        <tissue evidence="2">Gills</tissue>
    </source>
</reference>